<evidence type="ECO:0000313" key="2">
    <source>
        <dbReference type="Proteomes" id="UP000051934"/>
    </source>
</evidence>
<gene>
    <name evidence="1" type="ORF">ABR69_01930</name>
</gene>
<dbReference type="AlphaFoldDB" id="A0A0R2SBB9"/>
<comment type="caution">
    <text evidence="1">The sequence shown here is derived from an EMBL/GenBank/DDBJ whole genome shotgun (WGS) entry which is preliminary data.</text>
</comment>
<evidence type="ECO:0008006" key="3">
    <source>
        <dbReference type="Google" id="ProtNLM"/>
    </source>
</evidence>
<protein>
    <recommendedName>
        <fullName evidence="3">Lipoprotein</fullName>
    </recommendedName>
</protein>
<reference evidence="1 2" key="1">
    <citation type="submission" date="2015-10" db="EMBL/GenBank/DDBJ databases">
        <title>Metagenome-Assembled Genomes uncover a global brackish microbiome.</title>
        <authorList>
            <person name="Hugerth L.W."/>
            <person name="Larsson J."/>
            <person name="Alneberg J."/>
            <person name="Lindh M.V."/>
            <person name="Legrand C."/>
            <person name="Pinhassi J."/>
            <person name="Andersson A.F."/>
        </authorList>
    </citation>
    <scope>NUCLEOTIDE SEQUENCE [LARGE SCALE GENOMIC DNA]</scope>
    <source>
        <strain evidence="1">BACL4 MAG-120507-bin80</strain>
    </source>
</reference>
<evidence type="ECO:0000313" key="1">
    <source>
        <dbReference type="EMBL" id="KRO69949.1"/>
    </source>
</evidence>
<dbReference type="EMBL" id="LIBB01000427">
    <property type="protein sequence ID" value="KRO69949.1"/>
    <property type="molecule type" value="Genomic_DNA"/>
</dbReference>
<dbReference type="PROSITE" id="PS51257">
    <property type="entry name" value="PROKAR_LIPOPROTEIN"/>
    <property type="match status" value="1"/>
</dbReference>
<dbReference type="Proteomes" id="UP000051934">
    <property type="component" value="Unassembled WGS sequence"/>
</dbReference>
<name>A0A0R2SBB9_9GAMM</name>
<organism evidence="1 2">
    <name type="scientific">OM182 bacterium BACL3 MAG-120507-bin80</name>
    <dbReference type="NCBI Taxonomy" id="1655577"/>
    <lineage>
        <taxon>Bacteria</taxon>
        <taxon>Pseudomonadati</taxon>
        <taxon>Pseudomonadota</taxon>
        <taxon>Gammaproteobacteria</taxon>
        <taxon>OMG group</taxon>
        <taxon>OM182 clade</taxon>
    </lineage>
</organism>
<sequence length="91" mass="9829">MKAPVLLFISAVLASCAIDDGMPNFERMSAEELAAYNEGRNLSQMIICQEATSTTSRVRRKRCATAEAMYGTGITAEQLNLLNSPVGLSDN</sequence>
<accession>A0A0R2SBB9</accession>
<proteinExistence type="predicted"/>